<reference evidence="1" key="2">
    <citation type="submission" date="2021-04" db="EMBL/GenBank/DDBJ databases">
        <authorList>
            <person name="Karlyshev A.V."/>
        </authorList>
    </citation>
    <scope>NUCLEOTIDE SEQUENCE</scope>
    <source>
        <strain evidence="1">LMG 29479</strain>
    </source>
</reference>
<evidence type="ECO:0000313" key="1">
    <source>
        <dbReference type="EMBL" id="MBR0562829.1"/>
    </source>
</evidence>
<dbReference type="EMBL" id="JAGQFT010000077">
    <property type="protein sequence ID" value="MBR0562829.1"/>
    <property type="molecule type" value="Genomic_DNA"/>
</dbReference>
<evidence type="ECO:0000313" key="3">
    <source>
        <dbReference type="Proteomes" id="UP000675747"/>
    </source>
</evidence>
<dbReference type="Proteomes" id="UP000675747">
    <property type="component" value="Unassembled WGS sequence"/>
</dbReference>
<proteinExistence type="predicted"/>
<reference evidence="2 3" key="1">
    <citation type="journal article" date="2021" name="Microbiol. Resour. Announc.">
        <title>Draft Genome Sequence of Coralloluteibacterium stylophorae LMG 29479T.</title>
        <authorList>
            <person name="Karlyshev A.V."/>
            <person name="Kudryashova E.B."/>
            <person name="Ariskina E.V."/>
            <person name="Conroy A.P."/>
            <person name="Abidueva E.Y."/>
        </authorList>
    </citation>
    <scope>NUCLEOTIDE SEQUENCE [LARGE SCALE GENOMIC DNA]</scope>
    <source>
        <strain evidence="2 3">LMG 29479</strain>
    </source>
</reference>
<accession>A0A8J7VVY4</accession>
<evidence type="ECO:0000313" key="2">
    <source>
        <dbReference type="EMBL" id="MBS7457636.1"/>
    </source>
</evidence>
<protein>
    <submittedName>
        <fullName evidence="1">Uncharacterized protein</fullName>
    </submittedName>
</protein>
<sequence length="158" mass="17367">MKLAVFLVPLLLFASVATVFAVARLRAQRRQRTLARLLDGADEVERLLYRTRRRMSDVGGVLGRVPEDIGASARASLDSEGAIQDALRDVLQHRLWIDRHGADASQDELDAACAAMDRARERIDGELRRLEGAAAALAEATDAVMEAAAREPDALRRH</sequence>
<organism evidence="1">
    <name type="scientific">Coralloluteibacterium stylophorae</name>
    <dbReference type="NCBI Taxonomy" id="1776034"/>
    <lineage>
        <taxon>Bacteria</taxon>
        <taxon>Pseudomonadati</taxon>
        <taxon>Pseudomonadota</taxon>
        <taxon>Gammaproteobacteria</taxon>
        <taxon>Lysobacterales</taxon>
        <taxon>Lysobacteraceae</taxon>
        <taxon>Coralloluteibacterium</taxon>
    </lineage>
</organism>
<name>A0A8J7VVY4_9GAMM</name>
<dbReference type="EMBL" id="JAGQFT020000006">
    <property type="protein sequence ID" value="MBS7457636.1"/>
    <property type="molecule type" value="Genomic_DNA"/>
</dbReference>
<gene>
    <name evidence="2" type="ORF">KB893_010870</name>
    <name evidence="1" type="ORF">KB893_09920</name>
</gene>
<dbReference type="AlphaFoldDB" id="A0A8J7VVY4"/>
<keyword evidence="3" id="KW-1185">Reference proteome</keyword>
<dbReference type="RefSeq" id="WP_211926757.1">
    <property type="nucleotide sequence ID" value="NZ_JAGQFT020000006.1"/>
</dbReference>
<comment type="caution">
    <text evidence="1">The sequence shown here is derived from an EMBL/GenBank/DDBJ whole genome shotgun (WGS) entry which is preliminary data.</text>
</comment>